<gene>
    <name evidence="12" type="ORF">UFOVP1010_10</name>
    <name evidence="13" type="ORF">UFOVP1359_51</name>
    <name evidence="10" type="ORF">UFOVP838_45</name>
    <name evidence="11" type="ORF">UFOVP932_22</name>
</gene>
<protein>
    <recommendedName>
        <fullName evidence="9">Cytosine-specific methyltransferase</fullName>
        <ecNumber evidence="9">2.1.1.37</ecNumber>
    </recommendedName>
</protein>
<evidence type="ECO:0000256" key="8">
    <source>
        <dbReference type="RuleBase" id="RU000416"/>
    </source>
</evidence>
<comment type="similarity">
    <text evidence="7 8">Belongs to the class I-like SAM-binding methyltransferase superfamily. C5-methyltransferase family.</text>
</comment>
<dbReference type="InterPro" id="IPR050390">
    <property type="entry name" value="C5-Methyltransferase"/>
</dbReference>
<dbReference type="GO" id="GO:0003886">
    <property type="term" value="F:DNA (cytosine-5-)-methyltransferase activity"/>
    <property type="evidence" value="ECO:0007669"/>
    <property type="project" value="UniProtKB-EC"/>
</dbReference>
<keyword evidence="6" id="KW-1258">Restriction-modification system evasion by virus</keyword>
<dbReference type="PANTHER" id="PTHR10629">
    <property type="entry name" value="CYTOSINE-SPECIFIC METHYLTRANSFERASE"/>
    <property type="match status" value="1"/>
</dbReference>
<dbReference type="SUPFAM" id="SSF53335">
    <property type="entry name" value="S-adenosyl-L-methionine-dependent methyltransferases"/>
    <property type="match status" value="1"/>
</dbReference>
<evidence type="ECO:0000256" key="9">
    <source>
        <dbReference type="RuleBase" id="RU000417"/>
    </source>
</evidence>
<evidence type="ECO:0000256" key="1">
    <source>
        <dbReference type="ARBA" id="ARBA00022603"/>
    </source>
</evidence>
<evidence type="ECO:0000313" key="11">
    <source>
        <dbReference type="EMBL" id="CAB4171702.1"/>
    </source>
</evidence>
<evidence type="ECO:0000313" key="12">
    <source>
        <dbReference type="EMBL" id="CAB4177566.1"/>
    </source>
</evidence>
<dbReference type="EMBL" id="LR796880">
    <property type="protein sequence ID" value="CAB4171702.1"/>
    <property type="molecule type" value="Genomic_DNA"/>
</dbReference>
<sequence length="272" mass="29781">MRVLDLFSGIGGFSLGLERAGMETVAFCEIDAKARLVLKKHWPKVPIYEDVSTLKGSDLHDIDVICGGFPCQDISLAGRGAGLEGERSGLWFQFHRLIKEIQPRYAVIENVSALRSRGLDQVLRSLAEIGYDAEWHCIPASAVGAPHRRDRIWIVAYPSSGGWREGRVRNERDNGQSIGQGGPIIFTQSSETPALVANPDSAQCEGRRLSSRTYAKYANTVSGGRWEIEPSVGRVANGLPGQSHRLKQLGNAVVPQIPELIGRAIMEHENAT</sequence>
<dbReference type="EMBL" id="LR796955">
    <property type="protein sequence ID" value="CAB4177566.1"/>
    <property type="molecule type" value="Genomic_DNA"/>
</dbReference>
<name>A0A6J5P6J6_9CAUD</name>
<dbReference type="InterPro" id="IPR018117">
    <property type="entry name" value="C5_DNA_meth_AS"/>
</dbReference>
<dbReference type="GO" id="GO:0052170">
    <property type="term" value="P:symbiont-mediated suppression of host innate immune response"/>
    <property type="evidence" value="ECO:0007669"/>
    <property type="project" value="UniProtKB-KW"/>
</dbReference>
<dbReference type="PROSITE" id="PS51679">
    <property type="entry name" value="SAM_MT_C5"/>
    <property type="match status" value="1"/>
</dbReference>
<dbReference type="PRINTS" id="PR00105">
    <property type="entry name" value="C5METTRFRASE"/>
</dbReference>
<evidence type="ECO:0000256" key="5">
    <source>
        <dbReference type="ARBA" id="ARBA00023280"/>
    </source>
</evidence>
<evidence type="ECO:0000313" key="13">
    <source>
        <dbReference type="EMBL" id="CAB4202005.1"/>
    </source>
</evidence>
<dbReference type="GO" id="GO:0099018">
    <property type="term" value="P:symbiont-mediated evasion of host restriction-modification system"/>
    <property type="evidence" value="ECO:0007669"/>
    <property type="project" value="UniProtKB-KW"/>
</dbReference>
<organism evidence="10">
    <name type="scientific">uncultured Caudovirales phage</name>
    <dbReference type="NCBI Taxonomy" id="2100421"/>
    <lineage>
        <taxon>Viruses</taxon>
        <taxon>Duplodnaviria</taxon>
        <taxon>Heunggongvirae</taxon>
        <taxon>Uroviricota</taxon>
        <taxon>Caudoviricetes</taxon>
        <taxon>Peduoviridae</taxon>
        <taxon>Maltschvirus</taxon>
        <taxon>Maltschvirus maltsch</taxon>
    </lineage>
</organism>
<dbReference type="InterPro" id="IPR001525">
    <property type="entry name" value="C5_MeTfrase"/>
</dbReference>
<keyword evidence="2" id="KW-1090">Inhibition of host innate immune response by virus</keyword>
<keyword evidence="2" id="KW-0945">Host-virus interaction</keyword>
<evidence type="ECO:0000256" key="4">
    <source>
        <dbReference type="ARBA" id="ARBA00022691"/>
    </source>
</evidence>
<evidence type="ECO:0000256" key="3">
    <source>
        <dbReference type="ARBA" id="ARBA00022679"/>
    </source>
</evidence>
<accession>A0A6J5P6J6</accession>
<evidence type="ECO:0000313" key="10">
    <source>
        <dbReference type="EMBL" id="CAB4166712.1"/>
    </source>
</evidence>
<evidence type="ECO:0000256" key="7">
    <source>
        <dbReference type="PROSITE-ProRule" id="PRU01016"/>
    </source>
</evidence>
<keyword evidence="4 7" id="KW-0949">S-adenosyl-L-methionine</keyword>
<dbReference type="NCBIfam" id="TIGR00675">
    <property type="entry name" value="dcm"/>
    <property type="match status" value="1"/>
</dbReference>
<comment type="catalytic activity">
    <reaction evidence="9">
        <text>a 2'-deoxycytidine in DNA + S-adenosyl-L-methionine = a 5-methyl-2'-deoxycytidine in DNA + S-adenosyl-L-homocysteine + H(+)</text>
        <dbReference type="Rhea" id="RHEA:13681"/>
        <dbReference type="Rhea" id="RHEA-COMP:11369"/>
        <dbReference type="Rhea" id="RHEA-COMP:11370"/>
        <dbReference type="ChEBI" id="CHEBI:15378"/>
        <dbReference type="ChEBI" id="CHEBI:57856"/>
        <dbReference type="ChEBI" id="CHEBI:59789"/>
        <dbReference type="ChEBI" id="CHEBI:85452"/>
        <dbReference type="ChEBI" id="CHEBI:85454"/>
        <dbReference type="EC" id="2.1.1.37"/>
    </reaction>
</comment>
<dbReference type="PANTHER" id="PTHR10629:SF52">
    <property type="entry name" value="DNA (CYTOSINE-5)-METHYLTRANSFERASE 1"/>
    <property type="match status" value="1"/>
</dbReference>
<dbReference type="Pfam" id="PF00145">
    <property type="entry name" value="DNA_methylase"/>
    <property type="match status" value="1"/>
</dbReference>
<keyword evidence="3 7" id="KW-0808">Transferase</keyword>
<evidence type="ECO:0000256" key="6">
    <source>
        <dbReference type="ARBA" id="ARBA00033479"/>
    </source>
</evidence>
<evidence type="ECO:0000256" key="2">
    <source>
        <dbReference type="ARBA" id="ARBA00022632"/>
    </source>
</evidence>
<proteinExistence type="inferred from homology"/>
<dbReference type="PROSITE" id="PS00094">
    <property type="entry name" value="C5_MTASE_1"/>
    <property type="match status" value="1"/>
</dbReference>
<dbReference type="GO" id="GO:0032259">
    <property type="term" value="P:methylation"/>
    <property type="evidence" value="ECO:0007669"/>
    <property type="project" value="UniProtKB-KW"/>
</dbReference>
<dbReference type="Gene3D" id="3.40.50.150">
    <property type="entry name" value="Vaccinia Virus protein VP39"/>
    <property type="match status" value="1"/>
</dbReference>
<keyword evidence="5" id="KW-0899">Viral immunoevasion</keyword>
<feature type="active site" evidence="7">
    <location>
        <position position="71"/>
    </location>
</feature>
<keyword evidence="1 7" id="KW-0489">Methyltransferase</keyword>
<dbReference type="EC" id="2.1.1.37" evidence="9"/>
<reference evidence="10" key="1">
    <citation type="submission" date="2020-04" db="EMBL/GenBank/DDBJ databases">
        <authorList>
            <person name="Chiriac C."/>
            <person name="Salcher M."/>
            <person name="Ghai R."/>
            <person name="Kavagutti S V."/>
        </authorList>
    </citation>
    <scope>NUCLEOTIDE SEQUENCE</scope>
</reference>
<dbReference type="EMBL" id="LR796792">
    <property type="protein sequence ID" value="CAB4166712.1"/>
    <property type="molecule type" value="Genomic_DNA"/>
</dbReference>
<dbReference type="InterPro" id="IPR029063">
    <property type="entry name" value="SAM-dependent_MTases_sf"/>
</dbReference>
<dbReference type="EMBL" id="LR797309">
    <property type="protein sequence ID" value="CAB4202005.1"/>
    <property type="molecule type" value="Genomic_DNA"/>
</dbReference>